<dbReference type="NCBIfam" id="TIGR03033">
    <property type="entry name" value="phage_rel_nuc"/>
    <property type="match status" value="1"/>
</dbReference>
<sequence length="325" mass="37217">MIRKISTANMTREEWLEARKHSVGGSEIGAILGLNRYQTALTVWSNKTGRLPDAEDNEAMRQGRDLEAYVAERFCELTGKRVKRNNYIMTNDDFPHLHANVDRLVIGEHAGLECKTASAYNEDKFQTDEFPDSYYAQCVSYMAVTGLPIWYLAVLVMGRAFKVYALVRAPSEFKKPEWCESITKVNEEEFAAIRETVQTFWRHVETDTPPAPDGSTTDKEALGKLYKDCDADAEVMLSKDLLREYEEAKDLLSRAEERKRGVENQIKAQMGECCTGYTDGWSVTWKPQQRNTFDRKAYEAACGTIDKKYFKTSSTRVLRVKKMED</sequence>
<keyword evidence="4" id="KW-1185">Reference proteome</keyword>
<accession>A0ABS6EN39</accession>
<dbReference type="InterPro" id="IPR017482">
    <property type="entry name" value="Lambda-type_endonuclease"/>
</dbReference>
<feature type="domain" description="YqaJ viral recombinase" evidence="2">
    <location>
        <begin position="14"/>
        <end position="147"/>
    </location>
</feature>
<protein>
    <submittedName>
        <fullName evidence="3">YqaJ viral recombinase family protein</fullName>
    </submittedName>
</protein>
<proteinExistence type="predicted"/>
<gene>
    <name evidence="3" type="ORF">KQI75_00435</name>
</gene>
<dbReference type="InterPro" id="IPR051703">
    <property type="entry name" value="NF-kappa-B_Signaling_Reg"/>
</dbReference>
<dbReference type="PANTHER" id="PTHR46609:SF6">
    <property type="entry name" value="EXONUCLEASE, PHAGE-TYPE_RECB, C-TERMINAL DOMAIN-CONTAINING PROTEIN-RELATED"/>
    <property type="match status" value="1"/>
</dbReference>
<reference evidence="3 4" key="1">
    <citation type="submission" date="2021-06" db="EMBL/GenBank/DDBJ databases">
        <authorList>
            <person name="Sun Q."/>
            <person name="Li D."/>
        </authorList>
    </citation>
    <scope>NUCLEOTIDE SEQUENCE [LARGE SCALE GENOMIC DNA]</scope>
    <source>
        <strain evidence="3 4">MSJd-7</strain>
    </source>
</reference>
<dbReference type="EMBL" id="JAHLQI010000001">
    <property type="protein sequence ID" value="MBU5489104.1"/>
    <property type="molecule type" value="Genomic_DNA"/>
</dbReference>
<dbReference type="Proteomes" id="UP000783588">
    <property type="component" value="Unassembled WGS sequence"/>
</dbReference>
<comment type="caution">
    <text evidence="3">The sequence shown here is derived from an EMBL/GenBank/DDBJ whole genome shotgun (WGS) entry which is preliminary data.</text>
</comment>
<dbReference type="RefSeq" id="WP_216468719.1">
    <property type="nucleotide sequence ID" value="NZ_JAHLQI010000001.1"/>
</dbReference>
<feature type="coiled-coil region" evidence="1">
    <location>
        <begin position="238"/>
        <end position="272"/>
    </location>
</feature>
<evidence type="ECO:0000259" key="2">
    <source>
        <dbReference type="Pfam" id="PF09588"/>
    </source>
</evidence>
<organism evidence="3 4">
    <name type="scientific">Butyricicoccus intestinisimiae</name>
    <dbReference type="NCBI Taxonomy" id="2841509"/>
    <lineage>
        <taxon>Bacteria</taxon>
        <taxon>Bacillati</taxon>
        <taxon>Bacillota</taxon>
        <taxon>Clostridia</taxon>
        <taxon>Eubacteriales</taxon>
        <taxon>Butyricicoccaceae</taxon>
        <taxon>Butyricicoccus</taxon>
    </lineage>
</organism>
<evidence type="ECO:0000313" key="4">
    <source>
        <dbReference type="Proteomes" id="UP000783588"/>
    </source>
</evidence>
<evidence type="ECO:0000313" key="3">
    <source>
        <dbReference type="EMBL" id="MBU5489104.1"/>
    </source>
</evidence>
<dbReference type="Pfam" id="PF09588">
    <property type="entry name" value="YqaJ"/>
    <property type="match status" value="1"/>
</dbReference>
<evidence type="ECO:0000256" key="1">
    <source>
        <dbReference type="SAM" id="Coils"/>
    </source>
</evidence>
<keyword evidence="1" id="KW-0175">Coiled coil</keyword>
<dbReference type="InterPro" id="IPR019080">
    <property type="entry name" value="YqaJ_viral_recombinase"/>
</dbReference>
<dbReference type="PANTHER" id="PTHR46609">
    <property type="entry name" value="EXONUCLEASE, PHAGE-TYPE/RECB, C-TERMINAL DOMAIN-CONTAINING PROTEIN"/>
    <property type="match status" value="1"/>
</dbReference>
<name>A0ABS6EN39_9FIRM</name>